<evidence type="ECO:0000313" key="3">
    <source>
        <dbReference type="Proteomes" id="UP000320813"/>
    </source>
</evidence>
<reference evidence="2 3" key="1">
    <citation type="submission" date="2019-01" db="EMBL/GenBank/DDBJ databases">
        <title>Insights into ecological role of a new deltaproteobacterial order Candidatus Sinidesulfobacterales (Sva0485) by metagenomics and metatranscriptomics.</title>
        <authorList>
            <person name="Tan S."/>
            <person name="Liu J."/>
            <person name="Fang Y."/>
            <person name="Hedlund B.P."/>
            <person name="Lian Z.H."/>
            <person name="Huang L.Y."/>
            <person name="Li J.T."/>
            <person name="Huang L.N."/>
            <person name="Li W.J."/>
            <person name="Jiang H.C."/>
            <person name="Dong H.L."/>
            <person name="Shu W.S."/>
        </authorList>
    </citation>
    <scope>NUCLEOTIDE SEQUENCE [LARGE SCALE GENOMIC DNA]</scope>
    <source>
        <strain evidence="2">AP3</strain>
    </source>
</reference>
<gene>
    <name evidence="2" type="ORF">EVJ47_03225</name>
</gene>
<evidence type="ECO:0000313" key="2">
    <source>
        <dbReference type="EMBL" id="RZD15296.1"/>
    </source>
</evidence>
<protein>
    <recommendedName>
        <fullName evidence="1">DUF5666 domain-containing protein</fullName>
    </recommendedName>
</protein>
<dbReference type="InterPro" id="IPR043724">
    <property type="entry name" value="DUF5666"/>
</dbReference>
<evidence type="ECO:0000259" key="1">
    <source>
        <dbReference type="Pfam" id="PF18914"/>
    </source>
</evidence>
<accession>A0A519BDF7</accession>
<dbReference type="AlphaFoldDB" id="A0A519BDF7"/>
<organism evidence="2 3">
    <name type="scientific">Candidatus Acidulodesulfobacterium ferriphilum</name>
    <dbReference type="NCBI Taxonomy" id="2597223"/>
    <lineage>
        <taxon>Bacteria</taxon>
        <taxon>Deltaproteobacteria</taxon>
        <taxon>Candidatus Acidulodesulfobacterales</taxon>
        <taxon>Candidatus Acidulodesulfobacterium</taxon>
    </lineage>
</organism>
<proteinExistence type="predicted"/>
<dbReference type="Pfam" id="PF18914">
    <property type="entry name" value="DUF5666"/>
    <property type="match status" value="1"/>
</dbReference>
<sequence>MILTKKRFPVIFPAILLAAAFIIPGLPIAASAGSSSSLVLASSSTSPGNYIYSEGAISSIGSSSITLSSGATYLINSSTVCIAPNKMDISCSELTFNQTVIIAAVQNTSGQLVAVKITIFPS</sequence>
<comment type="caution">
    <text evidence="2">The sequence shown here is derived from an EMBL/GenBank/DDBJ whole genome shotgun (WGS) entry which is preliminary data.</text>
</comment>
<dbReference type="Proteomes" id="UP000320813">
    <property type="component" value="Unassembled WGS sequence"/>
</dbReference>
<name>A0A519BDF7_9DELT</name>
<dbReference type="EMBL" id="SGBD01000001">
    <property type="protein sequence ID" value="RZD15296.1"/>
    <property type="molecule type" value="Genomic_DNA"/>
</dbReference>
<feature type="domain" description="DUF5666" evidence="1">
    <location>
        <begin position="54"/>
        <end position="117"/>
    </location>
</feature>